<organism evidence="3 4">
    <name type="scientific">Plutella xylostella</name>
    <name type="common">Diamondback moth</name>
    <name type="synonym">Plutella maculipennis</name>
    <dbReference type="NCBI Taxonomy" id="51655"/>
    <lineage>
        <taxon>Eukaryota</taxon>
        <taxon>Metazoa</taxon>
        <taxon>Ecdysozoa</taxon>
        <taxon>Arthropoda</taxon>
        <taxon>Hexapoda</taxon>
        <taxon>Insecta</taxon>
        <taxon>Pterygota</taxon>
        <taxon>Neoptera</taxon>
        <taxon>Endopterygota</taxon>
        <taxon>Lepidoptera</taxon>
        <taxon>Glossata</taxon>
        <taxon>Ditrysia</taxon>
        <taxon>Yponomeutoidea</taxon>
        <taxon>Plutellidae</taxon>
        <taxon>Plutella</taxon>
    </lineage>
</organism>
<feature type="compositionally biased region" description="Basic and acidic residues" evidence="2">
    <location>
        <begin position="37"/>
        <end position="62"/>
    </location>
</feature>
<dbReference type="GO" id="GO:0009966">
    <property type="term" value="P:regulation of signal transduction"/>
    <property type="evidence" value="ECO:0007669"/>
    <property type="project" value="InterPro"/>
</dbReference>
<dbReference type="EMBL" id="CAJHNJ030000038">
    <property type="protein sequence ID" value="CAG9129449.1"/>
    <property type="molecule type" value="Genomic_DNA"/>
</dbReference>
<proteinExistence type="inferred from homology"/>
<dbReference type="Pfam" id="PF04979">
    <property type="entry name" value="IPP-2"/>
    <property type="match status" value="1"/>
</dbReference>
<dbReference type="Proteomes" id="UP000653454">
    <property type="component" value="Unassembled WGS sequence"/>
</dbReference>
<reference evidence="3" key="1">
    <citation type="submission" date="2020-11" db="EMBL/GenBank/DDBJ databases">
        <authorList>
            <person name="Whiteford S."/>
        </authorList>
    </citation>
    <scope>NUCLEOTIDE SEQUENCE</scope>
</reference>
<feature type="compositionally biased region" description="Polar residues" evidence="2">
    <location>
        <begin position="18"/>
        <end position="31"/>
    </location>
</feature>
<name>A0A8S4FS02_PLUXY</name>
<evidence type="ECO:0000256" key="1">
    <source>
        <dbReference type="ARBA" id="ARBA00005472"/>
    </source>
</evidence>
<evidence type="ECO:0000256" key="2">
    <source>
        <dbReference type="SAM" id="MobiDB-lite"/>
    </source>
</evidence>
<dbReference type="Gene3D" id="6.10.250.1050">
    <property type="match status" value="1"/>
</dbReference>
<protein>
    <submittedName>
        <fullName evidence="3">(diamondback moth) hypothetical protein</fullName>
    </submittedName>
</protein>
<feature type="compositionally biased region" description="Basic and acidic residues" evidence="2">
    <location>
        <begin position="115"/>
        <end position="129"/>
    </location>
</feature>
<comment type="similarity">
    <text evidence="1">Belongs to the protein phosphatase inhibitor 2 family.</text>
</comment>
<dbReference type="PANTHER" id="PTHR12398">
    <property type="entry name" value="PROTEIN PHOSPHATASE INHIBITOR"/>
    <property type="match status" value="1"/>
</dbReference>
<dbReference type="KEGG" id="pxy:105386220"/>
<sequence length="157" mass="17884">MSSRKPRSSKAGGILKTNKGSGPSQPASTSKRSSKQQRFDEDNIKQTYHPVDKDYGHIKVDEPPTPFSEMEDGSRPPEDELDANILAAKLQASMNKGPRVLESSSSSDSDDMSEEERQRRRAERKEFERRRKMHYNEGQNIKLAKKLLEEESEDELC</sequence>
<dbReference type="AlphaFoldDB" id="A0A8S4FS02"/>
<evidence type="ECO:0000313" key="4">
    <source>
        <dbReference type="Proteomes" id="UP000653454"/>
    </source>
</evidence>
<dbReference type="PANTHER" id="PTHR12398:SF20">
    <property type="entry name" value="PROTEIN PHOSPHATASE 1 REGULATORY INHIBITOR SUBUNIT 2"/>
    <property type="match status" value="1"/>
</dbReference>
<feature type="region of interest" description="Disordered" evidence="2">
    <location>
        <begin position="1"/>
        <end position="140"/>
    </location>
</feature>
<dbReference type="OrthoDB" id="551302at2759"/>
<evidence type="ECO:0000313" key="3">
    <source>
        <dbReference type="EMBL" id="CAG9129449.1"/>
    </source>
</evidence>
<dbReference type="GO" id="GO:0004864">
    <property type="term" value="F:protein phosphatase inhibitor activity"/>
    <property type="evidence" value="ECO:0007669"/>
    <property type="project" value="InterPro"/>
</dbReference>
<gene>
    <name evidence="3" type="ORF">PLXY2_LOCUS9544</name>
</gene>
<dbReference type="InterPro" id="IPR007062">
    <property type="entry name" value="PPI-2"/>
</dbReference>
<keyword evidence="4" id="KW-1185">Reference proteome</keyword>
<accession>A0A8S4FS02</accession>
<comment type="caution">
    <text evidence="3">The sequence shown here is derived from an EMBL/GenBank/DDBJ whole genome shotgun (WGS) entry which is preliminary data.</text>
</comment>